<comment type="caution">
    <text evidence="2">The sequence shown here is derived from an EMBL/GenBank/DDBJ whole genome shotgun (WGS) entry which is preliminary data.</text>
</comment>
<reference evidence="2 3" key="1">
    <citation type="journal article" date="2019" name="Genome Biol. Evol.">
        <title>Insights into the evolution of the New World diploid cottons (Gossypium, subgenus Houzingenia) based on genome sequencing.</title>
        <authorList>
            <person name="Grover C.E."/>
            <person name="Arick M.A. 2nd"/>
            <person name="Thrash A."/>
            <person name="Conover J.L."/>
            <person name="Sanders W.S."/>
            <person name="Peterson D.G."/>
            <person name="Frelichowski J.E."/>
            <person name="Scheffler J.A."/>
            <person name="Scheffler B.E."/>
            <person name="Wendel J.F."/>
        </authorList>
    </citation>
    <scope>NUCLEOTIDE SEQUENCE [LARGE SCALE GENOMIC DNA]</scope>
    <source>
        <strain evidence="2">185</strain>
        <tissue evidence="2">Leaf</tissue>
    </source>
</reference>
<organism evidence="2 3">
    <name type="scientific">Gossypium aridum</name>
    <name type="common">American cotton</name>
    <name type="synonym">Erioxylum aridum</name>
    <dbReference type="NCBI Taxonomy" id="34290"/>
    <lineage>
        <taxon>Eukaryota</taxon>
        <taxon>Viridiplantae</taxon>
        <taxon>Streptophyta</taxon>
        <taxon>Embryophyta</taxon>
        <taxon>Tracheophyta</taxon>
        <taxon>Spermatophyta</taxon>
        <taxon>Magnoliopsida</taxon>
        <taxon>eudicotyledons</taxon>
        <taxon>Gunneridae</taxon>
        <taxon>Pentapetalae</taxon>
        <taxon>rosids</taxon>
        <taxon>malvids</taxon>
        <taxon>Malvales</taxon>
        <taxon>Malvaceae</taxon>
        <taxon>Malvoideae</taxon>
        <taxon>Gossypium</taxon>
    </lineage>
</organism>
<feature type="transmembrane region" description="Helical" evidence="1">
    <location>
        <begin position="20"/>
        <end position="38"/>
    </location>
</feature>
<evidence type="ECO:0000313" key="3">
    <source>
        <dbReference type="Proteomes" id="UP000593577"/>
    </source>
</evidence>
<keyword evidence="3" id="KW-1185">Reference proteome</keyword>
<keyword evidence="1" id="KW-1133">Transmembrane helix</keyword>
<accession>A0A7J8YMI1</accession>
<keyword evidence="1" id="KW-0472">Membrane</keyword>
<evidence type="ECO:0000313" key="2">
    <source>
        <dbReference type="EMBL" id="MBA0700818.1"/>
    </source>
</evidence>
<evidence type="ECO:0000256" key="1">
    <source>
        <dbReference type="SAM" id="Phobius"/>
    </source>
</evidence>
<gene>
    <name evidence="2" type="ORF">Goari_027137</name>
</gene>
<dbReference type="AlphaFoldDB" id="A0A7J8YMI1"/>
<proteinExistence type="predicted"/>
<sequence length="81" mass="8709">MLSSLSSLKSTSMRRQSSTLTHLAALSLVALTVMLVLLDVRSSLTLMVAGEPTVVVHFPEKILPRLTGVVLTLLGRLPRAL</sequence>
<protein>
    <submittedName>
        <fullName evidence="2">Uncharacterized protein</fullName>
    </submittedName>
</protein>
<keyword evidence="1" id="KW-0812">Transmembrane</keyword>
<dbReference type="EMBL" id="JABFAA010111573">
    <property type="protein sequence ID" value="MBA0700818.1"/>
    <property type="molecule type" value="Genomic_DNA"/>
</dbReference>
<dbReference type="Proteomes" id="UP000593577">
    <property type="component" value="Unassembled WGS sequence"/>
</dbReference>
<name>A0A7J8YMI1_GOSAI</name>